<gene>
    <name evidence="1" type="ORF">I5U67_15115</name>
</gene>
<dbReference type="Proteomes" id="UP000625930">
    <property type="component" value="Unassembled WGS sequence"/>
</dbReference>
<dbReference type="AlphaFoldDB" id="A0A6B8J2H8"/>
<reference evidence="1" key="1">
    <citation type="submission" date="2020-11" db="EMBL/GenBank/DDBJ databases">
        <title>Enhanced detection system for hospital associated transmission using whole genome sequencing surveillance.</title>
        <authorList>
            <person name="Harrison L.H."/>
            <person name="Van Tyne D."/>
            <person name="Marsh J.W."/>
            <person name="Griffith M.P."/>
            <person name="Snyder D.J."/>
            <person name="Cooper V.S."/>
            <person name="Mustapha M."/>
        </authorList>
    </citation>
    <scope>NUCLEOTIDE SEQUENCE</scope>
    <source>
        <strain evidence="1">STEN00091</strain>
    </source>
</reference>
<dbReference type="EMBL" id="JADUNP010000035">
    <property type="protein sequence ID" value="MBH1653491.1"/>
    <property type="molecule type" value="Genomic_DNA"/>
</dbReference>
<name>A0A6B8J2H8_STEMA</name>
<comment type="caution">
    <text evidence="1">The sequence shown here is derived from an EMBL/GenBank/DDBJ whole genome shotgun (WGS) entry which is preliminary data.</text>
</comment>
<protein>
    <submittedName>
        <fullName evidence="1">Uncharacterized protein</fullName>
    </submittedName>
</protein>
<sequence length="195" mass="21616">MKRRPAHLLLAIALILPTATVASNHMPEPAPQADVASPKRYRIDGLRLELPGNWSVTQVGFDDETNNRYVRVDADLERPRQIALESRVEVAFVDQAATLSEWASAKYASQPDVALLGVPTYSAFELSPSIQAYATRFRDDRFPVGHPNRDRLQLVAIRGCGRGWSCYASATTVEANREAAEAGIRLMLESMTYTL</sequence>
<accession>A0A6B8J2H8</accession>
<proteinExistence type="predicted"/>
<evidence type="ECO:0000313" key="2">
    <source>
        <dbReference type="Proteomes" id="UP000625930"/>
    </source>
</evidence>
<evidence type="ECO:0000313" key="1">
    <source>
        <dbReference type="EMBL" id="MBH1653491.1"/>
    </source>
</evidence>
<organism evidence="1 2">
    <name type="scientific">Stenotrophomonas maltophilia</name>
    <name type="common">Pseudomonas maltophilia</name>
    <name type="synonym">Xanthomonas maltophilia</name>
    <dbReference type="NCBI Taxonomy" id="40324"/>
    <lineage>
        <taxon>Bacteria</taxon>
        <taxon>Pseudomonadati</taxon>
        <taxon>Pseudomonadota</taxon>
        <taxon>Gammaproteobacteria</taxon>
        <taxon>Lysobacterales</taxon>
        <taxon>Lysobacteraceae</taxon>
        <taxon>Stenotrophomonas</taxon>
        <taxon>Stenotrophomonas maltophilia group</taxon>
    </lineage>
</organism>
<dbReference type="RefSeq" id="WP_154261894.1">
    <property type="nucleotide sequence ID" value="NZ_CP040438.1"/>
</dbReference>